<dbReference type="EC" id="2.1.1.222" evidence="1"/>
<dbReference type="Pfam" id="PF13489">
    <property type="entry name" value="Methyltransf_23"/>
    <property type="match status" value="1"/>
</dbReference>
<dbReference type="CDD" id="cd02440">
    <property type="entry name" value="AdoMet_MTases"/>
    <property type="match status" value="1"/>
</dbReference>
<dbReference type="EC" id="2.1.1.64" evidence="1"/>
<evidence type="ECO:0000313" key="2">
    <source>
        <dbReference type="Proteomes" id="UP001597387"/>
    </source>
</evidence>
<gene>
    <name evidence="1" type="ORF">ACFSJU_05480</name>
</gene>
<sequence>MAVISPLTQKDNTELIEEIKTSDLVRLYKKLGFSELKELKPHETIGLYRCLDTDLRFFFPQATGEAEFYETLQTYDWYYLEGKSEYLYAESLINKGDKVLDVGCGRGQFGSQLSSKADFTGLEFNGEAIKKAQIAGLNVIKQSIEEHAVENEGRYDVVTSFQVLEHIGNSRDFIRASLSAVKPGGKLVVSVPSYDSLVSVQLNNTLNLPPHHMSWWSDTALESLADLFNMELIAIHHEELDTAHKQWYSFLLIAEVLKKMLGFKSSRKVIDTSLSLKLIHGVAKVLSPLLAKGLIDKRMTPYGHSVTAVYRKK</sequence>
<dbReference type="GO" id="GO:0061542">
    <property type="term" value="F:3-demethylubiquinol 3-O-methyltransferase activity"/>
    <property type="evidence" value="ECO:0007669"/>
    <property type="project" value="UniProtKB-EC"/>
</dbReference>
<dbReference type="Proteomes" id="UP001597387">
    <property type="component" value="Unassembled WGS sequence"/>
</dbReference>
<dbReference type="RefSeq" id="WP_255898466.1">
    <property type="nucleotide sequence ID" value="NZ_JAFMZO010000001.1"/>
</dbReference>
<keyword evidence="2" id="KW-1185">Reference proteome</keyword>
<comment type="caution">
    <text evidence="1">The sequence shown here is derived from an EMBL/GenBank/DDBJ whole genome shotgun (WGS) entry which is preliminary data.</text>
</comment>
<organism evidence="1 2">
    <name type="scientific">Paradesertivirga mongoliensis</name>
    <dbReference type="NCBI Taxonomy" id="2100740"/>
    <lineage>
        <taxon>Bacteria</taxon>
        <taxon>Pseudomonadati</taxon>
        <taxon>Bacteroidota</taxon>
        <taxon>Sphingobacteriia</taxon>
        <taxon>Sphingobacteriales</taxon>
        <taxon>Sphingobacteriaceae</taxon>
        <taxon>Paradesertivirga</taxon>
    </lineage>
</organism>
<dbReference type="PANTHER" id="PTHR43861">
    <property type="entry name" value="TRANS-ACONITATE 2-METHYLTRANSFERASE-RELATED"/>
    <property type="match status" value="1"/>
</dbReference>
<accession>A0ABW4ZIG8</accession>
<dbReference type="InterPro" id="IPR029063">
    <property type="entry name" value="SAM-dependent_MTases_sf"/>
</dbReference>
<keyword evidence="1" id="KW-0808">Transferase</keyword>
<evidence type="ECO:0000313" key="1">
    <source>
        <dbReference type="EMBL" id="MFD2161835.1"/>
    </source>
</evidence>
<reference evidence="2" key="1">
    <citation type="journal article" date="2019" name="Int. J. Syst. Evol. Microbiol.">
        <title>The Global Catalogue of Microorganisms (GCM) 10K type strain sequencing project: providing services to taxonomists for standard genome sequencing and annotation.</title>
        <authorList>
            <consortium name="The Broad Institute Genomics Platform"/>
            <consortium name="The Broad Institute Genome Sequencing Center for Infectious Disease"/>
            <person name="Wu L."/>
            <person name="Ma J."/>
        </authorList>
    </citation>
    <scope>NUCLEOTIDE SEQUENCE [LARGE SCALE GENOMIC DNA]</scope>
    <source>
        <strain evidence="2">KCTC 42217</strain>
    </source>
</reference>
<dbReference type="GO" id="GO:0032259">
    <property type="term" value="P:methylation"/>
    <property type="evidence" value="ECO:0007669"/>
    <property type="project" value="UniProtKB-KW"/>
</dbReference>
<dbReference type="EMBL" id="JBHUHZ010000001">
    <property type="protein sequence ID" value="MFD2161835.1"/>
    <property type="molecule type" value="Genomic_DNA"/>
</dbReference>
<protein>
    <submittedName>
        <fullName evidence="1">Class I SAM-dependent methyltransferase</fullName>
        <ecNumber evidence="1">2.1.1.222</ecNumber>
        <ecNumber evidence="1">2.1.1.64</ecNumber>
    </submittedName>
</protein>
<dbReference type="SUPFAM" id="SSF53335">
    <property type="entry name" value="S-adenosyl-L-methionine-dependent methyltransferases"/>
    <property type="match status" value="1"/>
</dbReference>
<proteinExistence type="predicted"/>
<name>A0ABW4ZIG8_9SPHI</name>
<keyword evidence="1" id="KW-0489">Methyltransferase</keyword>
<dbReference type="GO" id="GO:0102208">
    <property type="term" value="F:2-polyprenyl-6-hydroxyphenol methylase activity"/>
    <property type="evidence" value="ECO:0007669"/>
    <property type="project" value="UniProtKB-EC"/>
</dbReference>
<dbReference type="Gene3D" id="3.40.50.150">
    <property type="entry name" value="Vaccinia Virus protein VP39"/>
    <property type="match status" value="1"/>
</dbReference>